<dbReference type="Proteomes" id="UP000030652">
    <property type="component" value="Unassembled WGS sequence"/>
</dbReference>
<reference evidence="1 2" key="1">
    <citation type="submission" date="2014-10" db="EMBL/GenBank/DDBJ databases">
        <title>Draft genome of anammox bacterium scalindua brodae, obtained using differential coverage binning of sequence data from two enrichment reactors.</title>
        <authorList>
            <person name="Speth D.R."/>
            <person name="Russ L."/>
            <person name="Kartal B."/>
            <person name="Op den Camp H.J."/>
            <person name="Dutilh B.E."/>
            <person name="Jetten M.S."/>
        </authorList>
    </citation>
    <scope>NUCLEOTIDE SEQUENCE [LARGE SCALE GENOMIC DNA]</scope>
    <source>
        <strain evidence="1">RU1</strain>
    </source>
</reference>
<accession>A0A0B0ECB4</accession>
<organism evidence="1 2">
    <name type="scientific">Candidatus Scalindua brodae</name>
    <dbReference type="NCBI Taxonomy" id="237368"/>
    <lineage>
        <taxon>Bacteria</taxon>
        <taxon>Pseudomonadati</taxon>
        <taxon>Planctomycetota</taxon>
        <taxon>Candidatus Brocadiia</taxon>
        <taxon>Candidatus Brocadiales</taxon>
        <taxon>Candidatus Scalinduaceae</taxon>
        <taxon>Candidatus Scalindua</taxon>
    </lineage>
</organism>
<evidence type="ECO:0000313" key="1">
    <source>
        <dbReference type="EMBL" id="KHE90324.1"/>
    </source>
</evidence>
<sequence>MLYGSHKQTIPSNEEFSVPQLKKLIKQVEQKINRIISLEEWQKL</sequence>
<dbReference type="EMBL" id="JRYO01000266">
    <property type="protein sequence ID" value="KHE90324.1"/>
    <property type="molecule type" value="Genomic_DNA"/>
</dbReference>
<gene>
    <name evidence="1" type="ORF">SCABRO_03906</name>
</gene>
<name>A0A0B0ECB4_9BACT</name>
<proteinExistence type="predicted"/>
<protein>
    <submittedName>
        <fullName evidence="1">Uncharacterized protein</fullName>
    </submittedName>
</protein>
<comment type="caution">
    <text evidence="1">The sequence shown here is derived from an EMBL/GenBank/DDBJ whole genome shotgun (WGS) entry which is preliminary data.</text>
</comment>
<dbReference type="AlphaFoldDB" id="A0A0B0ECB4"/>
<evidence type="ECO:0000313" key="2">
    <source>
        <dbReference type="Proteomes" id="UP000030652"/>
    </source>
</evidence>